<dbReference type="Gene3D" id="2.30.40.10">
    <property type="entry name" value="Urease, subunit C, domain 1"/>
    <property type="match status" value="1"/>
</dbReference>
<reference evidence="3" key="1">
    <citation type="journal article" date="2020" name="bioRxiv">
        <title>Genomic and phenotypic heterogeneity of clinical isolates of the human pathogens Aspergillus fumigatus, Aspergillus lentulus and Aspergillus fumigatiaffinis.</title>
        <authorList>
            <person name="dos Santos R.A.C."/>
            <person name="Steenwyk J.L."/>
            <person name="Rivero-Menendez O."/>
            <person name="Mead M.E."/>
            <person name="Silva L.P."/>
            <person name="Bastos R.W."/>
            <person name="Alastruey-Izquierdo A."/>
            <person name="Goldman G.H."/>
            <person name="Rokas A."/>
        </authorList>
    </citation>
    <scope>NUCLEOTIDE SEQUENCE</scope>
    <source>
        <strain evidence="3">CNM-CM6805</strain>
    </source>
</reference>
<sequence>MLSDSLKSWKKWNGIAKDRIQVWFAAGSPNHVVETQMQKLSTAAHSYGIPVTMHLAESKSDADCLSSLGHIAGLYAQAVGLLSPSTVFAHAVYINKTSDIHLLSPSGFHISHCPTSNSKLASRISPVPELFAAGVNVSLGTDGGPCNNTSDMLQEMKWAAMVYNTPGDTATIPAETVLEMATINGAKAFGLHHLIGSLEIGKRADLLALNVHKAKLQPCVNSVSNVVYAATGQDVHVVVIDGRIVVEGGKLLTMDEEEIIQAANQALALSPQAMHTWKPPKQAKDPTDMVAV</sequence>
<dbReference type="GO" id="GO:0016810">
    <property type="term" value="F:hydrolase activity, acting on carbon-nitrogen (but not peptide) bonds"/>
    <property type="evidence" value="ECO:0007669"/>
    <property type="project" value="InterPro"/>
</dbReference>
<dbReference type="EMBL" id="JAAAPX010000289">
    <property type="protein sequence ID" value="KAF4226016.1"/>
    <property type="molecule type" value="Genomic_DNA"/>
</dbReference>
<dbReference type="InterPro" id="IPR011059">
    <property type="entry name" value="Metal-dep_hydrolase_composite"/>
</dbReference>
<dbReference type="SUPFAM" id="SSF51338">
    <property type="entry name" value="Composite domain of metallo-dependent hydrolases"/>
    <property type="match status" value="1"/>
</dbReference>
<evidence type="ECO:0000259" key="2">
    <source>
        <dbReference type="Pfam" id="PF01979"/>
    </source>
</evidence>
<organism evidence="3 4">
    <name type="scientific">Aspergillus fumigatiaffinis</name>
    <dbReference type="NCBI Taxonomy" id="340414"/>
    <lineage>
        <taxon>Eukaryota</taxon>
        <taxon>Fungi</taxon>
        <taxon>Dikarya</taxon>
        <taxon>Ascomycota</taxon>
        <taxon>Pezizomycotina</taxon>
        <taxon>Eurotiomycetes</taxon>
        <taxon>Eurotiomycetidae</taxon>
        <taxon>Eurotiales</taxon>
        <taxon>Aspergillaceae</taxon>
        <taxon>Aspergillus</taxon>
        <taxon>Aspergillus subgen. Fumigati</taxon>
    </lineage>
</organism>
<dbReference type="InterPro" id="IPR006680">
    <property type="entry name" value="Amidohydro-rel"/>
</dbReference>
<dbReference type="InterPro" id="IPR032466">
    <property type="entry name" value="Metal_Hydrolase"/>
</dbReference>
<feature type="domain" description="Amidohydrolase-related" evidence="2">
    <location>
        <begin position="10"/>
        <end position="245"/>
    </location>
</feature>
<reference evidence="3" key="2">
    <citation type="submission" date="2020-04" db="EMBL/GenBank/DDBJ databases">
        <authorList>
            <person name="Santos R.A.C."/>
            <person name="Steenwyk J.L."/>
            <person name="Rivero-Menendez O."/>
            <person name="Mead M.E."/>
            <person name="Silva L.P."/>
            <person name="Bastos R.W."/>
            <person name="Alastruey-Izquierdo A."/>
            <person name="Goldman G.H."/>
            <person name="Rokas A."/>
        </authorList>
    </citation>
    <scope>NUCLEOTIDE SEQUENCE</scope>
    <source>
        <strain evidence="3">CNM-CM6805</strain>
    </source>
</reference>
<dbReference type="OrthoDB" id="194468at2759"/>
<proteinExistence type="predicted"/>
<dbReference type="PANTHER" id="PTHR43794">
    <property type="entry name" value="AMINOHYDROLASE SSNA-RELATED"/>
    <property type="match status" value="1"/>
</dbReference>
<dbReference type="InterPro" id="IPR050287">
    <property type="entry name" value="MTA/SAH_deaminase"/>
</dbReference>
<keyword evidence="4" id="KW-1185">Reference proteome</keyword>
<keyword evidence="1" id="KW-0378">Hydrolase</keyword>
<gene>
    <name evidence="3" type="ORF">CNMCM6805_005203</name>
</gene>
<evidence type="ECO:0000313" key="3">
    <source>
        <dbReference type="EMBL" id="KAF4226016.1"/>
    </source>
</evidence>
<evidence type="ECO:0000256" key="1">
    <source>
        <dbReference type="ARBA" id="ARBA00022801"/>
    </source>
</evidence>
<dbReference type="AlphaFoldDB" id="A0A8H4EA23"/>
<dbReference type="SUPFAM" id="SSF51556">
    <property type="entry name" value="Metallo-dependent hydrolases"/>
    <property type="match status" value="1"/>
</dbReference>
<dbReference type="PANTHER" id="PTHR43794:SF11">
    <property type="entry name" value="AMIDOHYDROLASE-RELATED DOMAIN-CONTAINING PROTEIN"/>
    <property type="match status" value="1"/>
</dbReference>
<dbReference type="Gene3D" id="3.20.20.140">
    <property type="entry name" value="Metal-dependent hydrolases"/>
    <property type="match status" value="1"/>
</dbReference>
<name>A0A8H4EA23_9EURO</name>
<comment type="caution">
    <text evidence="3">The sequence shown here is derived from an EMBL/GenBank/DDBJ whole genome shotgun (WGS) entry which is preliminary data.</text>
</comment>
<evidence type="ECO:0000313" key="4">
    <source>
        <dbReference type="Proteomes" id="UP000653565"/>
    </source>
</evidence>
<accession>A0A8H4EA23</accession>
<dbReference type="Pfam" id="PF01979">
    <property type="entry name" value="Amidohydro_1"/>
    <property type="match status" value="1"/>
</dbReference>
<dbReference type="Proteomes" id="UP000653565">
    <property type="component" value="Unassembled WGS sequence"/>
</dbReference>
<protein>
    <recommendedName>
        <fullName evidence="2">Amidohydrolase-related domain-containing protein</fullName>
    </recommendedName>
</protein>